<evidence type="ECO:0000256" key="3">
    <source>
        <dbReference type="ARBA" id="ARBA00022989"/>
    </source>
</evidence>
<feature type="transmembrane region" description="Helical" evidence="6">
    <location>
        <begin position="931"/>
        <end position="956"/>
    </location>
</feature>
<keyword evidence="2 6" id="KW-0812">Transmembrane</keyword>
<dbReference type="EnsemblProtists" id="EOD06992">
    <property type="protein sequence ID" value="EOD06992"/>
    <property type="gene ID" value="EMIHUDRAFT_312240"/>
</dbReference>
<dbReference type="GO" id="GO:0097108">
    <property type="term" value="F:hedgehog family protein binding"/>
    <property type="evidence" value="ECO:0007669"/>
    <property type="project" value="TreeGrafter"/>
</dbReference>
<dbReference type="Proteomes" id="UP000013827">
    <property type="component" value="Unassembled WGS sequence"/>
</dbReference>
<dbReference type="GO" id="GO:0005119">
    <property type="term" value="F:smoothened binding"/>
    <property type="evidence" value="ECO:0007669"/>
    <property type="project" value="TreeGrafter"/>
</dbReference>
<dbReference type="eggNOG" id="KOG1935">
    <property type="taxonomic scope" value="Eukaryota"/>
</dbReference>
<dbReference type="GO" id="GO:0008158">
    <property type="term" value="F:hedgehog receptor activity"/>
    <property type="evidence" value="ECO:0007669"/>
    <property type="project" value="TreeGrafter"/>
</dbReference>
<feature type="transmembrane region" description="Helical" evidence="6">
    <location>
        <begin position="519"/>
        <end position="542"/>
    </location>
</feature>
<feature type="transmembrane region" description="Helical" evidence="6">
    <location>
        <begin position="381"/>
        <end position="400"/>
    </location>
</feature>
<feature type="domain" description="SSD" evidence="7">
    <location>
        <begin position="380"/>
        <end position="542"/>
    </location>
</feature>
<comment type="subcellular location">
    <subcellularLocation>
        <location evidence="1">Membrane</location>
        <topology evidence="1">Multi-pass membrane protein</topology>
    </subcellularLocation>
</comment>
<dbReference type="Pfam" id="PF12349">
    <property type="entry name" value="Sterol-sensing"/>
    <property type="match status" value="1"/>
</dbReference>
<evidence type="ECO:0000256" key="6">
    <source>
        <dbReference type="SAM" id="Phobius"/>
    </source>
</evidence>
<dbReference type="PANTHER" id="PTHR46022:SF1">
    <property type="entry name" value="PROTEIN PATCHED"/>
    <property type="match status" value="1"/>
</dbReference>
<evidence type="ECO:0000256" key="4">
    <source>
        <dbReference type="ARBA" id="ARBA00023136"/>
    </source>
</evidence>
<dbReference type="PROSITE" id="PS50156">
    <property type="entry name" value="SSD"/>
    <property type="match status" value="1"/>
</dbReference>
<sequence length="1147" mass="120157">MVLASSYGQALGSNLQLRSALALLAPITFTILIGAGFPQFEIQDSVAELWIPDRSSYAADREYRIENGAGEVTTNLLVLARARDGHSTMLDARSLLEHDDAMTRIYATTVNVRGNAYDLSDVCLTARPYLLPCVVPTVLDCFYEGSSVVEWQPLVLGLAMGAPDAITIPCGLVSPTPPNITCGEPSTALYETLLLQGCTAAALPSCNSTAMEQSAKDAIVSAAILQSGLIPASPYDSKPKLRDGDGALLPDAEVRAAVSGECFAWDGGTIYGEVNKELVVGSAKANASGFYEYAGAAVFVLTNGAAVQQRLSARPETAGGARDISLEEAMEAALEESAAGPWESDPDPARVTRTLHSAFSDDAVVPGTFTQTLRDETYSSINIMIVNFLLVGALAALFFVDCASAVRSRVLLALSGVALAVLAFLASLGLVALAGIKLNIITMWVLPFLLVGIGVDDMFIIAYAVERRRGASGGAAPALVLGEVMAEVLAPVSLTSLINLIMFAVMARSDLSGVYETAYVAMVAVTMLWAAMVTALPALIAFDLHRQASRRSELCPCSAVAPADAGADLSERSASVLADKYCFRGAYLRALSKWRASQLLVGVLSAALLATCAVKVNDLPLGLELNDFARSDTWVEVYFVDRSQHFPLWPISMNFGALEYENPLSQLGMLRTWENVAALPEVSASPRSGLVWTASMAAWAHPAIGCVPPANALYTCGPEVDPNCTATFYPNVYGLKTRADGGVCADFAREPALAQWDGDLYAMFAFAHTNMSPVLCAIVDGFGVSCSPSNPASMSDAAASLAGYKPSGHTAFCPVLDVAPATFDTCASLWLQHDPNYALLGPEIKQASPGAFEAPVLFSQVGGSQTNAVHLYTTEDYLTLIRNTRGLCDDSGAIQPVRAAGVYDVSVGPLHCFMSGVPYDYWEQYLTIETFLLATILYASLAAVAVACAFLACELLSLGWAATDALQGAVVGAILIAAAIAASVVSVVGLLGWVGVPLSGISAMSSLCAVGFATEFAVHITHAFLASGASAAAARAEAAMRSLFVPMLLAFLSSLLGILLLLATTFGFVLNYVFKPMICCLALTYFYGCVTLPLLLQALNCLMPKPPGASAADASKAASGATFAAPDASVKAGQMPVGEGGAARSVV</sequence>
<dbReference type="InterPro" id="IPR000731">
    <property type="entry name" value="SSD"/>
</dbReference>
<dbReference type="PaxDb" id="2903-EOD06992"/>
<evidence type="ECO:0000256" key="2">
    <source>
        <dbReference type="ARBA" id="ARBA00022692"/>
    </source>
</evidence>
<dbReference type="GO" id="GO:0045879">
    <property type="term" value="P:negative regulation of smoothened signaling pathway"/>
    <property type="evidence" value="ECO:0007669"/>
    <property type="project" value="TreeGrafter"/>
</dbReference>
<reference evidence="9" key="1">
    <citation type="journal article" date="2013" name="Nature">
        <title>Pan genome of the phytoplankton Emiliania underpins its global distribution.</title>
        <authorList>
            <person name="Read B.A."/>
            <person name="Kegel J."/>
            <person name="Klute M.J."/>
            <person name="Kuo A."/>
            <person name="Lefebvre S.C."/>
            <person name="Maumus F."/>
            <person name="Mayer C."/>
            <person name="Miller J."/>
            <person name="Monier A."/>
            <person name="Salamov A."/>
            <person name="Young J."/>
            <person name="Aguilar M."/>
            <person name="Claverie J.M."/>
            <person name="Frickenhaus S."/>
            <person name="Gonzalez K."/>
            <person name="Herman E.K."/>
            <person name="Lin Y.C."/>
            <person name="Napier J."/>
            <person name="Ogata H."/>
            <person name="Sarno A.F."/>
            <person name="Shmutz J."/>
            <person name="Schroeder D."/>
            <person name="de Vargas C."/>
            <person name="Verret F."/>
            <person name="von Dassow P."/>
            <person name="Valentin K."/>
            <person name="Van de Peer Y."/>
            <person name="Wheeler G."/>
            <person name="Dacks J.B."/>
            <person name="Delwiche C.F."/>
            <person name="Dyhrman S.T."/>
            <person name="Glockner G."/>
            <person name="John U."/>
            <person name="Richards T."/>
            <person name="Worden A.Z."/>
            <person name="Zhang X."/>
            <person name="Grigoriev I.V."/>
            <person name="Allen A.E."/>
            <person name="Bidle K."/>
            <person name="Borodovsky M."/>
            <person name="Bowler C."/>
            <person name="Brownlee C."/>
            <person name="Cock J.M."/>
            <person name="Elias M."/>
            <person name="Gladyshev V.N."/>
            <person name="Groth M."/>
            <person name="Guda C."/>
            <person name="Hadaegh A."/>
            <person name="Iglesias-Rodriguez M.D."/>
            <person name="Jenkins J."/>
            <person name="Jones B.M."/>
            <person name="Lawson T."/>
            <person name="Leese F."/>
            <person name="Lindquist E."/>
            <person name="Lobanov A."/>
            <person name="Lomsadze A."/>
            <person name="Malik S.B."/>
            <person name="Marsh M.E."/>
            <person name="Mackinder L."/>
            <person name="Mock T."/>
            <person name="Mueller-Roeber B."/>
            <person name="Pagarete A."/>
            <person name="Parker M."/>
            <person name="Probert I."/>
            <person name="Quesneville H."/>
            <person name="Raines C."/>
            <person name="Rensing S.A."/>
            <person name="Riano-Pachon D.M."/>
            <person name="Richier S."/>
            <person name="Rokitta S."/>
            <person name="Shiraiwa Y."/>
            <person name="Soanes D.M."/>
            <person name="van der Giezen M."/>
            <person name="Wahlund T.M."/>
            <person name="Williams B."/>
            <person name="Wilson W."/>
            <person name="Wolfe G."/>
            <person name="Wurch L.L."/>
        </authorList>
    </citation>
    <scope>NUCLEOTIDE SEQUENCE</scope>
</reference>
<keyword evidence="5" id="KW-0325">Glycoprotein</keyword>
<dbReference type="PANTHER" id="PTHR46022">
    <property type="entry name" value="PROTEIN PATCHED"/>
    <property type="match status" value="1"/>
</dbReference>
<dbReference type="HOGENOM" id="CLU_002506_1_0_1"/>
<feature type="transmembrane region" description="Helical" evidence="6">
    <location>
        <begin position="1043"/>
        <end position="1068"/>
    </location>
</feature>
<keyword evidence="9" id="KW-1185">Reference proteome</keyword>
<feature type="transmembrane region" description="Helical" evidence="6">
    <location>
        <begin position="1016"/>
        <end position="1036"/>
    </location>
</feature>
<evidence type="ECO:0000259" key="7">
    <source>
        <dbReference type="PROSITE" id="PS50156"/>
    </source>
</evidence>
<proteinExistence type="predicted"/>
<accession>A0A0D3I6V7</accession>
<keyword evidence="4 6" id="KW-0472">Membrane</keyword>
<feature type="transmembrane region" description="Helical" evidence="6">
    <location>
        <begin position="968"/>
        <end position="996"/>
    </location>
</feature>
<dbReference type="GO" id="GO:0005886">
    <property type="term" value="C:plasma membrane"/>
    <property type="evidence" value="ECO:0007669"/>
    <property type="project" value="TreeGrafter"/>
</dbReference>
<dbReference type="SUPFAM" id="SSF82866">
    <property type="entry name" value="Multidrug efflux transporter AcrB transmembrane domain"/>
    <property type="match status" value="2"/>
</dbReference>
<dbReference type="OMA" id="AVHITHA"/>
<dbReference type="AlphaFoldDB" id="A0A0D3I6V7"/>
<name>A0A0D3I6V7_EMIH1</name>
<evidence type="ECO:0000256" key="1">
    <source>
        <dbReference type="ARBA" id="ARBA00004141"/>
    </source>
</evidence>
<evidence type="ECO:0000313" key="9">
    <source>
        <dbReference type="Proteomes" id="UP000013827"/>
    </source>
</evidence>
<evidence type="ECO:0000313" key="8">
    <source>
        <dbReference type="EnsemblProtists" id="EOD06992"/>
    </source>
</evidence>
<organism evidence="8 9">
    <name type="scientific">Emiliania huxleyi (strain CCMP1516)</name>
    <dbReference type="NCBI Taxonomy" id="280463"/>
    <lineage>
        <taxon>Eukaryota</taxon>
        <taxon>Haptista</taxon>
        <taxon>Haptophyta</taxon>
        <taxon>Prymnesiophyceae</taxon>
        <taxon>Isochrysidales</taxon>
        <taxon>Noelaerhabdaceae</taxon>
        <taxon>Emiliania</taxon>
    </lineage>
</organism>
<dbReference type="InterPro" id="IPR053958">
    <property type="entry name" value="HMGCR/SNAP/NPC1-like_SSD"/>
</dbReference>
<reference evidence="8" key="2">
    <citation type="submission" date="2024-10" db="UniProtKB">
        <authorList>
            <consortium name="EnsemblProtists"/>
        </authorList>
    </citation>
    <scope>IDENTIFICATION</scope>
</reference>
<protein>
    <recommendedName>
        <fullName evidence="7">SSD domain-containing protein</fullName>
    </recommendedName>
</protein>
<feature type="transmembrane region" description="Helical" evidence="6">
    <location>
        <begin position="412"/>
        <end position="435"/>
    </location>
</feature>
<dbReference type="KEGG" id="ehx:EMIHUDRAFT_312240"/>
<dbReference type="RefSeq" id="XP_005759421.1">
    <property type="nucleotide sequence ID" value="XM_005759364.1"/>
</dbReference>
<dbReference type="GeneID" id="17253140"/>
<keyword evidence="3 6" id="KW-1133">Transmembrane helix</keyword>
<dbReference type="STRING" id="2903.R1BCK9"/>
<feature type="transmembrane region" description="Helical" evidence="6">
    <location>
        <begin position="20"/>
        <end position="37"/>
    </location>
</feature>
<feature type="transmembrane region" description="Helical" evidence="6">
    <location>
        <begin position="486"/>
        <end position="507"/>
    </location>
</feature>
<evidence type="ECO:0000256" key="5">
    <source>
        <dbReference type="ARBA" id="ARBA00023180"/>
    </source>
</evidence>
<feature type="transmembrane region" description="Helical" evidence="6">
    <location>
        <begin position="441"/>
        <end position="465"/>
    </location>
</feature>
<dbReference type="Gene3D" id="1.20.1640.10">
    <property type="entry name" value="Multidrug efflux transporter AcrB transmembrane domain"/>
    <property type="match status" value="2"/>
</dbReference>
<feature type="transmembrane region" description="Helical" evidence="6">
    <location>
        <begin position="1074"/>
        <end position="1096"/>
    </location>
</feature>